<evidence type="ECO:0000313" key="9">
    <source>
        <dbReference type="EMBL" id="GLQ08946.1"/>
    </source>
</evidence>
<dbReference type="EMBL" id="BSNG01000001">
    <property type="protein sequence ID" value="GLQ08946.1"/>
    <property type="molecule type" value="Genomic_DNA"/>
</dbReference>
<protein>
    <recommendedName>
        <fullName evidence="8">BioF2-like acetyltransferase domain-containing protein</fullName>
    </recommendedName>
</protein>
<reference evidence="9" key="1">
    <citation type="journal article" date="2014" name="Int. J. Syst. Evol. Microbiol.">
        <title>Complete genome of a new Firmicutes species belonging to the dominant human colonic microbiota ('Ruminococcus bicirculans') reveals two chromosomes and a selective capacity to utilize plant glucans.</title>
        <authorList>
            <consortium name="NISC Comparative Sequencing Program"/>
            <person name="Wegmann U."/>
            <person name="Louis P."/>
            <person name="Goesmann A."/>
            <person name="Henrissat B."/>
            <person name="Duncan S.H."/>
            <person name="Flint H.J."/>
        </authorList>
    </citation>
    <scope>NUCLEOTIDE SEQUENCE</scope>
    <source>
        <strain evidence="9">NBRC 103855</strain>
    </source>
</reference>
<reference evidence="9" key="2">
    <citation type="submission" date="2023-01" db="EMBL/GenBank/DDBJ databases">
        <title>Draft genome sequence of Devosia yakushimensis strain NBRC 103855.</title>
        <authorList>
            <person name="Sun Q."/>
            <person name="Mori K."/>
        </authorList>
    </citation>
    <scope>NUCLEOTIDE SEQUENCE</scope>
    <source>
        <strain evidence="9">NBRC 103855</strain>
    </source>
</reference>
<dbReference type="SUPFAM" id="SSF55729">
    <property type="entry name" value="Acyl-CoA N-acyltransferases (Nat)"/>
    <property type="match status" value="1"/>
</dbReference>
<dbReference type="PANTHER" id="PTHR36174:SF1">
    <property type="entry name" value="LIPID II:GLYCINE GLYCYLTRANSFERASE"/>
    <property type="match status" value="1"/>
</dbReference>
<evidence type="ECO:0000256" key="1">
    <source>
        <dbReference type="ARBA" id="ARBA00009943"/>
    </source>
</evidence>
<evidence type="ECO:0000256" key="5">
    <source>
        <dbReference type="ARBA" id="ARBA00023315"/>
    </source>
</evidence>
<keyword evidence="3" id="KW-0133">Cell shape</keyword>
<feature type="region of interest" description="Disordered" evidence="7">
    <location>
        <begin position="1"/>
        <end position="22"/>
    </location>
</feature>
<gene>
    <name evidence="9" type="ORF">GCM10007913_08780</name>
</gene>
<keyword evidence="2" id="KW-0808">Transferase</keyword>
<dbReference type="InterPro" id="IPR003447">
    <property type="entry name" value="FEMABX"/>
</dbReference>
<evidence type="ECO:0000259" key="8">
    <source>
        <dbReference type="Pfam" id="PF13480"/>
    </source>
</evidence>
<evidence type="ECO:0000256" key="6">
    <source>
        <dbReference type="ARBA" id="ARBA00023316"/>
    </source>
</evidence>
<keyword evidence="4" id="KW-0573">Peptidoglycan synthesis</keyword>
<evidence type="ECO:0000256" key="2">
    <source>
        <dbReference type="ARBA" id="ARBA00022679"/>
    </source>
</evidence>
<name>A0ABQ5UBX6_9HYPH</name>
<accession>A0ABQ5UBX6</accession>
<feature type="domain" description="BioF2-like acetyltransferase" evidence="8">
    <location>
        <begin position="185"/>
        <end position="317"/>
    </location>
</feature>
<dbReference type="PANTHER" id="PTHR36174">
    <property type="entry name" value="LIPID II:GLYCINE GLYCYLTRANSFERASE"/>
    <property type="match status" value="1"/>
</dbReference>
<dbReference type="RefSeq" id="WP_284388296.1">
    <property type="nucleotide sequence ID" value="NZ_BSNG01000001.1"/>
</dbReference>
<comment type="similarity">
    <text evidence="1">Belongs to the FemABX family.</text>
</comment>
<dbReference type="InterPro" id="IPR050644">
    <property type="entry name" value="PG_Glycine_Bridge_Synth"/>
</dbReference>
<evidence type="ECO:0000256" key="3">
    <source>
        <dbReference type="ARBA" id="ARBA00022960"/>
    </source>
</evidence>
<sequence length="394" mass="44498">MAAVTDRLVHTETEVPREQRRTGSTALALETRIVSGAEWDRTIAGFDEVCQEQLHMFAQPRWPSVEHEPMLFLDNGEIVGGSLMMIQRLPLRLGAIAISKWAPIVRHGSRADRDAIHAAIVEAMVAEYAHKRGLMLSVLPRASLSEVNEDYERLIARGFRRGSVLGFPNRYIVNLRLNDAEQRKSFHQKWRYHLNKSEKEGLSFEHAGPERIGEFDTLYTAMTDRKQFTDHSAYETVPSLMATDIEALRPELFFVRHEGELVAGALIFKAGDRAVYLYGATNDRALPLRAGYFMHWHIIRWLRDNTEAAWYDLGGTDGYQGLHQFKKGMVGEAGVIRPVPPVANYASNPLAYALGAGAFAARDGYYQLRRVVDAWRNPKARPDQARHIATDSQG</sequence>
<dbReference type="Pfam" id="PF13480">
    <property type="entry name" value="Acetyltransf_6"/>
    <property type="match status" value="1"/>
</dbReference>
<feature type="compositionally biased region" description="Basic and acidic residues" evidence="7">
    <location>
        <begin position="7"/>
        <end position="21"/>
    </location>
</feature>
<dbReference type="InterPro" id="IPR038740">
    <property type="entry name" value="BioF2-like_GNAT_dom"/>
</dbReference>
<evidence type="ECO:0000313" key="10">
    <source>
        <dbReference type="Proteomes" id="UP001161406"/>
    </source>
</evidence>
<proteinExistence type="inferred from homology"/>
<evidence type="ECO:0000256" key="7">
    <source>
        <dbReference type="SAM" id="MobiDB-lite"/>
    </source>
</evidence>
<keyword evidence="10" id="KW-1185">Reference proteome</keyword>
<dbReference type="InterPro" id="IPR016181">
    <property type="entry name" value="Acyl_CoA_acyltransferase"/>
</dbReference>
<keyword evidence="5" id="KW-0012">Acyltransferase</keyword>
<keyword evidence="6" id="KW-0961">Cell wall biogenesis/degradation</keyword>
<comment type="caution">
    <text evidence="9">The sequence shown here is derived from an EMBL/GenBank/DDBJ whole genome shotgun (WGS) entry which is preliminary data.</text>
</comment>
<dbReference type="Gene3D" id="3.40.630.30">
    <property type="match status" value="1"/>
</dbReference>
<evidence type="ECO:0000256" key="4">
    <source>
        <dbReference type="ARBA" id="ARBA00022984"/>
    </source>
</evidence>
<dbReference type="Proteomes" id="UP001161406">
    <property type="component" value="Unassembled WGS sequence"/>
</dbReference>
<dbReference type="PROSITE" id="PS51191">
    <property type="entry name" value="FEMABX"/>
    <property type="match status" value="1"/>
</dbReference>
<organism evidence="9 10">
    <name type="scientific">Devosia yakushimensis</name>
    <dbReference type="NCBI Taxonomy" id="470028"/>
    <lineage>
        <taxon>Bacteria</taxon>
        <taxon>Pseudomonadati</taxon>
        <taxon>Pseudomonadota</taxon>
        <taxon>Alphaproteobacteria</taxon>
        <taxon>Hyphomicrobiales</taxon>
        <taxon>Devosiaceae</taxon>
        <taxon>Devosia</taxon>
    </lineage>
</organism>